<feature type="coiled-coil region" evidence="1">
    <location>
        <begin position="415"/>
        <end position="449"/>
    </location>
</feature>
<feature type="compositionally biased region" description="Basic and acidic residues" evidence="2">
    <location>
        <begin position="27"/>
        <end position="36"/>
    </location>
</feature>
<feature type="compositionally biased region" description="Low complexity" evidence="2">
    <location>
        <begin position="240"/>
        <end position="257"/>
    </location>
</feature>
<feature type="compositionally biased region" description="Polar residues" evidence="2">
    <location>
        <begin position="152"/>
        <end position="182"/>
    </location>
</feature>
<evidence type="ECO:0000256" key="2">
    <source>
        <dbReference type="SAM" id="MobiDB-lite"/>
    </source>
</evidence>
<evidence type="ECO:0000313" key="3">
    <source>
        <dbReference type="EMBL" id="KAF2187398.1"/>
    </source>
</evidence>
<gene>
    <name evidence="3" type="ORF">K469DRAFT_685900</name>
</gene>
<feature type="region of interest" description="Disordered" evidence="2">
    <location>
        <begin position="149"/>
        <end position="212"/>
    </location>
</feature>
<proteinExistence type="predicted"/>
<accession>A0A6A6EA35</accession>
<evidence type="ECO:0000313" key="4">
    <source>
        <dbReference type="Proteomes" id="UP000800200"/>
    </source>
</evidence>
<keyword evidence="4" id="KW-1185">Reference proteome</keyword>
<name>A0A6A6EA35_9PEZI</name>
<feature type="region of interest" description="Disordered" evidence="2">
    <location>
        <begin position="1"/>
        <end position="71"/>
    </location>
</feature>
<feature type="compositionally biased region" description="Pro residues" evidence="2">
    <location>
        <begin position="1"/>
        <end position="10"/>
    </location>
</feature>
<evidence type="ECO:0000256" key="1">
    <source>
        <dbReference type="SAM" id="Coils"/>
    </source>
</evidence>
<feature type="region of interest" description="Disordered" evidence="2">
    <location>
        <begin position="240"/>
        <end position="273"/>
    </location>
</feature>
<protein>
    <submittedName>
        <fullName evidence="3">Uncharacterized protein</fullName>
    </submittedName>
</protein>
<feature type="compositionally biased region" description="Pro residues" evidence="2">
    <location>
        <begin position="44"/>
        <end position="55"/>
    </location>
</feature>
<dbReference type="OrthoDB" id="3799995at2759"/>
<dbReference type="AlphaFoldDB" id="A0A6A6EA35"/>
<dbReference type="EMBL" id="ML994627">
    <property type="protein sequence ID" value="KAF2187398.1"/>
    <property type="molecule type" value="Genomic_DNA"/>
</dbReference>
<sequence>MAFPPPPPPLSWDSRALSCPNRPLVGNERDENDKEFTTSTSTPRPTPPFPQPPTPYANMYGDFYQPRGKGRNRAELLARLYKKKWESEMVDLTNQGGVEAGSMDVDSAGVEVAKLSSLLQGPALPADDSDNELYRDPVPLLKLKQRAIQPSAEHQGNTPTPGSNDEQEQPSLQPSPRTNSESLYGRLSERKGIGVGMQENARERSQIRGQGQHRIRGYGMVVSGSHDAMDALLSQAIPCSISPAPSSQPSPVSQRLSPDAHHRAFPSNPPLSNSLLPPSPYTLILRIKTLTGTYDTINVRPTQKFGPILRHYCEERGNRYRHDWNFYYYFNQPELDATLSHSTLDLPPDAAMRNHDVWELAEESDTVPIEDKLLLKEIIVERKPSTSHTIGEGNRLGLESTPSSEMTELNGIQSLQRGQQALGILKRHLERVEKENTDLKAEHAELRRQFDDFSMPTS</sequence>
<reference evidence="3" key="1">
    <citation type="journal article" date="2020" name="Stud. Mycol.">
        <title>101 Dothideomycetes genomes: a test case for predicting lifestyles and emergence of pathogens.</title>
        <authorList>
            <person name="Haridas S."/>
            <person name="Albert R."/>
            <person name="Binder M."/>
            <person name="Bloem J."/>
            <person name="Labutti K."/>
            <person name="Salamov A."/>
            <person name="Andreopoulos B."/>
            <person name="Baker S."/>
            <person name="Barry K."/>
            <person name="Bills G."/>
            <person name="Bluhm B."/>
            <person name="Cannon C."/>
            <person name="Castanera R."/>
            <person name="Culley D."/>
            <person name="Daum C."/>
            <person name="Ezra D."/>
            <person name="Gonzalez J."/>
            <person name="Henrissat B."/>
            <person name="Kuo A."/>
            <person name="Liang C."/>
            <person name="Lipzen A."/>
            <person name="Lutzoni F."/>
            <person name="Magnuson J."/>
            <person name="Mondo S."/>
            <person name="Nolan M."/>
            <person name="Ohm R."/>
            <person name="Pangilinan J."/>
            <person name="Park H.-J."/>
            <person name="Ramirez L."/>
            <person name="Alfaro M."/>
            <person name="Sun H."/>
            <person name="Tritt A."/>
            <person name="Yoshinaga Y."/>
            <person name="Zwiers L.-H."/>
            <person name="Turgeon B."/>
            <person name="Goodwin S."/>
            <person name="Spatafora J."/>
            <person name="Crous P."/>
            <person name="Grigoriev I."/>
        </authorList>
    </citation>
    <scope>NUCLEOTIDE SEQUENCE</scope>
    <source>
        <strain evidence="3">CBS 207.26</strain>
    </source>
</reference>
<keyword evidence="1" id="KW-0175">Coiled coil</keyword>
<dbReference type="Proteomes" id="UP000800200">
    <property type="component" value="Unassembled WGS sequence"/>
</dbReference>
<organism evidence="3 4">
    <name type="scientific">Zopfia rhizophila CBS 207.26</name>
    <dbReference type="NCBI Taxonomy" id="1314779"/>
    <lineage>
        <taxon>Eukaryota</taxon>
        <taxon>Fungi</taxon>
        <taxon>Dikarya</taxon>
        <taxon>Ascomycota</taxon>
        <taxon>Pezizomycotina</taxon>
        <taxon>Dothideomycetes</taxon>
        <taxon>Dothideomycetes incertae sedis</taxon>
        <taxon>Zopfiaceae</taxon>
        <taxon>Zopfia</taxon>
    </lineage>
</organism>